<dbReference type="SUPFAM" id="SSF48452">
    <property type="entry name" value="TPR-like"/>
    <property type="match status" value="1"/>
</dbReference>
<dbReference type="KEGG" id="nar:Saro_1622"/>
<evidence type="ECO:0000313" key="2">
    <source>
        <dbReference type="Proteomes" id="UP000009134"/>
    </source>
</evidence>
<dbReference type="PROSITE" id="PS51318">
    <property type="entry name" value="TAT"/>
    <property type="match status" value="1"/>
</dbReference>
<reference evidence="2" key="1">
    <citation type="submission" date="2006-01" db="EMBL/GenBank/DDBJ databases">
        <title>Complete sequence of Novosphingobium aromaticivorans DSM 12444.</title>
        <authorList>
            <consortium name="US DOE Joint Genome Institute"/>
            <person name="Copeland A."/>
            <person name="Lucas S."/>
            <person name="Lapidus A."/>
            <person name="Barry K."/>
            <person name="Detter J.C."/>
            <person name="Glavina T."/>
            <person name="Hammon N."/>
            <person name="Israni S."/>
            <person name="Pitluck S."/>
            <person name="Chain P."/>
            <person name="Malfatti S."/>
            <person name="Shin M."/>
            <person name="Vergez L."/>
            <person name="Schmutz J."/>
            <person name="Larimer F."/>
            <person name="Land M."/>
            <person name="Kyrpides N."/>
            <person name="Ivanova N."/>
            <person name="Fredrickson J."/>
            <person name="Balkwill D."/>
            <person name="Romine M.F."/>
            <person name="Richardson P."/>
        </authorList>
    </citation>
    <scope>NUCLEOTIDE SEQUENCE [LARGE SCALE GENOMIC DNA]</scope>
    <source>
        <strain evidence="2">ATCC 700278 / DSM 12444 / CCUG 56034 / CIP 105152 / NBRC 16084 / F199</strain>
    </source>
</reference>
<proteinExistence type="predicted"/>
<dbReference type="AlphaFoldDB" id="Q2G7W1"/>
<dbReference type="eggNOG" id="COG5010">
    <property type="taxonomic scope" value="Bacteria"/>
</dbReference>
<dbReference type="RefSeq" id="WP_011445272.1">
    <property type="nucleotide sequence ID" value="NC_007794.1"/>
</dbReference>
<evidence type="ECO:0000313" key="1">
    <source>
        <dbReference type="EMBL" id="ABD26062.1"/>
    </source>
</evidence>
<keyword evidence="2" id="KW-1185">Reference proteome</keyword>
<sequence>MTALPSLTSRQGLVALTALAGSLVAAAGVLMPNGLDVAAALRRARPPVVPAAAAPAVAPAPTMERLSAMFAQGQQLQPVQLQQLLAWSARTASAATLTAIADRLSGFAPVPTAQVTYDIVASGRPDVARAFLESRPERAEPANWRLRLELHRTTGDLAFAQSMVRSAATRPGTASAEDFVSAAYAVQLPEAILTAAEHRAIPALDQTKSLDLVRHAVNSGQLSLVPRIDRAGTPAWRSADPWLAMNLAQRAGDFSTALRYAALLPTGAADARRALIIASGDKAAIRTMLLAEGRSNAKLLPSAAQQLLDTGFRADAVALLREGCAACSPDDDAARRLLFLMGPRPDADSLAWLRAKAQGSEGWAKAYAQRERPAQALAFIEGRHDADTTPVLLERMRLAGAARDRQAGIKALARLLDGRALTAGQARAMTAASPAGLDKATTRALVEARVRAGAALPKDQLDLAWDGWNRSDVPGARDHLARYLATQPGDAAALRLMAGIERKGGGDRAARPWLEKALAATPAPSFDRAEILEQLGRTDEALALVQTLRRAAPADARLKAAAGRLLVAAGDPGKARKVMQP</sequence>
<dbReference type="EMBL" id="CP000248">
    <property type="protein sequence ID" value="ABD26062.1"/>
    <property type="molecule type" value="Genomic_DNA"/>
</dbReference>
<name>Q2G7W1_NOVAD</name>
<dbReference type="Proteomes" id="UP000009134">
    <property type="component" value="Chromosome"/>
</dbReference>
<protein>
    <submittedName>
        <fullName evidence="1">Tetratricopeptide TPR_4</fullName>
    </submittedName>
</protein>
<dbReference type="InterPro" id="IPR011990">
    <property type="entry name" value="TPR-like_helical_dom_sf"/>
</dbReference>
<dbReference type="STRING" id="279238.Saro_1622"/>
<dbReference type="HOGENOM" id="CLU_470819_0_0_5"/>
<dbReference type="Gene3D" id="1.25.40.10">
    <property type="entry name" value="Tetratricopeptide repeat domain"/>
    <property type="match status" value="1"/>
</dbReference>
<accession>Q2G7W1</accession>
<gene>
    <name evidence="1" type="ordered locus">Saro_1622</name>
</gene>
<dbReference type="InterPro" id="IPR006311">
    <property type="entry name" value="TAT_signal"/>
</dbReference>
<organism evidence="1 2">
    <name type="scientific">Novosphingobium aromaticivorans (strain ATCC 700278 / DSM 12444 / CCUG 56034 / CIP 105152 / NBRC 16084 / F199)</name>
    <dbReference type="NCBI Taxonomy" id="279238"/>
    <lineage>
        <taxon>Bacteria</taxon>
        <taxon>Pseudomonadati</taxon>
        <taxon>Pseudomonadota</taxon>
        <taxon>Alphaproteobacteria</taxon>
        <taxon>Sphingomonadales</taxon>
        <taxon>Sphingomonadaceae</taxon>
        <taxon>Novosphingobium</taxon>
    </lineage>
</organism>